<evidence type="ECO:0000256" key="3">
    <source>
        <dbReference type="PROSITE-ProRule" id="PRU00339"/>
    </source>
</evidence>
<evidence type="ECO:0000256" key="2">
    <source>
        <dbReference type="ARBA" id="ARBA00012438"/>
    </source>
</evidence>
<dbReference type="Gene3D" id="1.25.40.10">
    <property type="entry name" value="Tetratricopeptide repeat domain"/>
    <property type="match status" value="2"/>
</dbReference>
<dbReference type="AlphaFoldDB" id="A0A1G4VP90"/>
<dbReference type="InterPro" id="IPR019734">
    <property type="entry name" value="TPR_rpt"/>
</dbReference>
<dbReference type="PROSITE" id="PS50005">
    <property type="entry name" value="TPR"/>
    <property type="match status" value="2"/>
</dbReference>
<dbReference type="Proteomes" id="UP000182124">
    <property type="component" value="Unassembled WGS sequence"/>
</dbReference>
<keyword evidence="4" id="KW-0472">Membrane</keyword>
<comment type="catalytic activity">
    <reaction evidence="1">
        <text>ATP + protein L-histidine = ADP + protein N-phospho-L-histidine.</text>
        <dbReference type="EC" id="2.7.13.3"/>
    </reaction>
</comment>
<dbReference type="GO" id="GO:0000155">
    <property type="term" value="F:phosphorelay sensor kinase activity"/>
    <property type="evidence" value="ECO:0007669"/>
    <property type="project" value="InterPro"/>
</dbReference>
<dbReference type="SUPFAM" id="SSF47384">
    <property type="entry name" value="Homodimeric domain of signal transducing histidine kinase"/>
    <property type="match status" value="1"/>
</dbReference>
<keyword evidence="4" id="KW-1133">Transmembrane helix</keyword>
<gene>
    <name evidence="5" type="ORF">SAMN02927925_01441</name>
</gene>
<dbReference type="SMART" id="SM00028">
    <property type="entry name" value="TPR"/>
    <property type="match status" value="6"/>
</dbReference>
<evidence type="ECO:0000256" key="4">
    <source>
        <dbReference type="SAM" id="Phobius"/>
    </source>
</evidence>
<feature type="repeat" description="TPR" evidence="3">
    <location>
        <begin position="196"/>
        <end position="229"/>
    </location>
</feature>
<accession>A0A1G4VP90</accession>
<reference evidence="5 6" key="1">
    <citation type="submission" date="2016-10" db="EMBL/GenBank/DDBJ databases">
        <authorList>
            <person name="de Groot N.N."/>
        </authorList>
    </citation>
    <scope>NUCLEOTIDE SEQUENCE [LARGE SCALE GENOMIC DNA]</scope>
    <source>
        <strain evidence="5 6">CGMCC 1.3801</strain>
    </source>
</reference>
<name>A0A1G4VP90_9FLAO</name>
<protein>
    <recommendedName>
        <fullName evidence="2">histidine kinase</fullName>
        <ecNumber evidence="2">2.7.13.3</ecNumber>
    </recommendedName>
</protein>
<evidence type="ECO:0000313" key="6">
    <source>
        <dbReference type="Proteomes" id="UP000182124"/>
    </source>
</evidence>
<dbReference type="Gene3D" id="1.10.287.130">
    <property type="match status" value="1"/>
</dbReference>
<evidence type="ECO:0000256" key="1">
    <source>
        <dbReference type="ARBA" id="ARBA00000085"/>
    </source>
</evidence>
<dbReference type="InterPro" id="IPR003661">
    <property type="entry name" value="HisK_dim/P_dom"/>
</dbReference>
<dbReference type="STRING" id="329186.SAMN02927925_01441"/>
<keyword evidence="4" id="KW-0812">Transmembrane</keyword>
<sequence length="495" mass="56553">MLTLFQMMVFSQTNPQTKYIDSLNNLFKKSPKDSSRVILLEKISLAYANHDPAKGLEYADKAYKLATDLNLKNRQAAAMAMMAVNHLAASNAEKGIEYNKKAIEIYKTLNNKKSLAAVYSNLSQIYLRQGNYDAALEYSFSALTVYDQSKEYRNKGIVLENIANIHYELKNLKKAKTYYMQVLEIFKSYGLKTDLARCMGNMSRVEMDIENYPKALEYLKKALEINQELGNKNSELINLTNIGNVYSKQKQNKKALTYMKRSLEMSEKLNMKNSIAVNRGNIGSIYLELYKESDQSDLTLLQNAIKNTEEAIRICDSIGFIAPKMEFSQILTEAYSLQRDYKKAFEALQEKTDLSDSLKTVEANQKLSILETERAKSLKEKDLVIKNKELEIIRLKSEKKTLFYSLIISILVITFAFVIRSFLQKQKKHNQILSEIKQIQSHDIRGPIASILGLTALLKERPAEDLSKNKLLEGIEELALKLDEIVIKITKNSSL</sequence>
<dbReference type="EMBL" id="FMTY01000003">
    <property type="protein sequence ID" value="SCX09756.1"/>
    <property type="molecule type" value="Genomic_DNA"/>
</dbReference>
<organism evidence="5 6">
    <name type="scientific">Flavobacterium saliperosum</name>
    <dbReference type="NCBI Taxonomy" id="329186"/>
    <lineage>
        <taxon>Bacteria</taxon>
        <taxon>Pseudomonadati</taxon>
        <taxon>Bacteroidota</taxon>
        <taxon>Flavobacteriia</taxon>
        <taxon>Flavobacteriales</taxon>
        <taxon>Flavobacteriaceae</taxon>
        <taxon>Flavobacterium</taxon>
    </lineage>
</organism>
<evidence type="ECO:0000313" key="5">
    <source>
        <dbReference type="EMBL" id="SCX09756.1"/>
    </source>
</evidence>
<keyword evidence="3" id="KW-0802">TPR repeat</keyword>
<dbReference type="CDD" id="cd00082">
    <property type="entry name" value="HisKA"/>
    <property type="match status" value="1"/>
</dbReference>
<dbReference type="InterPro" id="IPR036097">
    <property type="entry name" value="HisK_dim/P_sf"/>
</dbReference>
<dbReference type="SUPFAM" id="SSF48452">
    <property type="entry name" value="TPR-like"/>
    <property type="match status" value="2"/>
</dbReference>
<feature type="transmembrane region" description="Helical" evidence="4">
    <location>
        <begin position="402"/>
        <end position="423"/>
    </location>
</feature>
<dbReference type="Pfam" id="PF13424">
    <property type="entry name" value="TPR_12"/>
    <property type="match status" value="2"/>
</dbReference>
<dbReference type="eggNOG" id="COG0457">
    <property type="taxonomic scope" value="Bacteria"/>
</dbReference>
<proteinExistence type="predicted"/>
<dbReference type="PANTHER" id="PTHR10098">
    <property type="entry name" value="RAPSYN-RELATED"/>
    <property type="match status" value="1"/>
</dbReference>
<dbReference type="InterPro" id="IPR011990">
    <property type="entry name" value="TPR-like_helical_dom_sf"/>
</dbReference>
<feature type="repeat" description="TPR" evidence="3">
    <location>
        <begin position="116"/>
        <end position="149"/>
    </location>
</feature>
<dbReference type="EC" id="2.7.13.3" evidence="2"/>